<proteinExistence type="predicted"/>
<dbReference type="Pfam" id="PF00400">
    <property type="entry name" value="WD40"/>
    <property type="match status" value="2"/>
</dbReference>
<protein>
    <submittedName>
        <fullName evidence="1">Uncharacterized protein</fullName>
    </submittedName>
</protein>
<dbReference type="InterPro" id="IPR001680">
    <property type="entry name" value="WD40_rpt"/>
</dbReference>
<gene>
    <name evidence="1" type="ORF">POCTA_138.1.T0500308</name>
</gene>
<evidence type="ECO:0000313" key="2">
    <source>
        <dbReference type="Proteomes" id="UP000683925"/>
    </source>
</evidence>
<dbReference type="PANTHER" id="PTHR19920:SF0">
    <property type="entry name" value="CYTOSOLIC IRON-SULFUR PROTEIN ASSEMBLY PROTEIN CIAO1-RELATED"/>
    <property type="match status" value="1"/>
</dbReference>
<keyword evidence="2" id="KW-1185">Reference proteome</keyword>
<dbReference type="EMBL" id="CAJJDP010000050">
    <property type="protein sequence ID" value="CAD8167834.1"/>
    <property type="molecule type" value="Genomic_DNA"/>
</dbReference>
<dbReference type="OrthoDB" id="10495292at2759"/>
<dbReference type="Proteomes" id="UP000683925">
    <property type="component" value="Unassembled WGS sequence"/>
</dbReference>
<name>A0A8S1UTM6_PAROT</name>
<sequence>MHIPGQHQNKIDEYFQGVQQSTTLEQSSTNTKENNEQLFIYNLIQNHSIQYSEQCNAIAINQDNSIILAGCNNKIKVYQFKQEQLTLIQLLSEHQKTVYALNFMKKSTQFISGSYLQIIIWSMDQHSQWICQDVL</sequence>
<dbReference type="GO" id="GO:0016226">
    <property type="term" value="P:iron-sulfur cluster assembly"/>
    <property type="evidence" value="ECO:0007669"/>
    <property type="project" value="TreeGrafter"/>
</dbReference>
<dbReference type="PANTHER" id="PTHR19920">
    <property type="entry name" value="WD40 PROTEIN CIAO1"/>
    <property type="match status" value="1"/>
</dbReference>
<dbReference type="SMART" id="SM00320">
    <property type="entry name" value="WD40"/>
    <property type="match status" value="2"/>
</dbReference>
<accession>A0A8S1UTM6</accession>
<dbReference type="AlphaFoldDB" id="A0A8S1UTM6"/>
<evidence type="ECO:0000313" key="1">
    <source>
        <dbReference type="EMBL" id="CAD8167834.1"/>
    </source>
</evidence>
<comment type="caution">
    <text evidence="1">The sequence shown here is derived from an EMBL/GenBank/DDBJ whole genome shotgun (WGS) entry which is preliminary data.</text>
</comment>
<organism evidence="1 2">
    <name type="scientific">Paramecium octaurelia</name>
    <dbReference type="NCBI Taxonomy" id="43137"/>
    <lineage>
        <taxon>Eukaryota</taxon>
        <taxon>Sar</taxon>
        <taxon>Alveolata</taxon>
        <taxon>Ciliophora</taxon>
        <taxon>Intramacronucleata</taxon>
        <taxon>Oligohymenophorea</taxon>
        <taxon>Peniculida</taxon>
        <taxon>Parameciidae</taxon>
        <taxon>Paramecium</taxon>
    </lineage>
</organism>
<dbReference type="GO" id="GO:0097361">
    <property type="term" value="C:cytosolic [4Fe-4S] assembly targeting complex"/>
    <property type="evidence" value="ECO:0007669"/>
    <property type="project" value="TreeGrafter"/>
</dbReference>
<reference evidence="1" key="1">
    <citation type="submission" date="2021-01" db="EMBL/GenBank/DDBJ databases">
        <authorList>
            <consortium name="Genoscope - CEA"/>
            <person name="William W."/>
        </authorList>
    </citation>
    <scope>NUCLEOTIDE SEQUENCE</scope>
</reference>